<comment type="subcellular location">
    <subcellularLocation>
        <location evidence="3">Cytoplasm</location>
    </subcellularLocation>
</comment>
<dbReference type="InterPro" id="IPR000740">
    <property type="entry name" value="GrpE"/>
</dbReference>
<dbReference type="GO" id="GO:0006457">
    <property type="term" value="P:protein folding"/>
    <property type="evidence" value="ECO:0007669"/>
    <property type="project" value="InterPro"/>
</dbReference>
<dbReference type="SUPFAM" id="SSF58014">
    <property type="entry name" value="Coiled-coil domain of nucleotide exchange factor GrpE"/>
    <property type="match status" value="1"/>
</dbReference>
<keyword evidence="2 3" id="KW-0143">Chaperone</keyword>
<dbReference type="RefSeq" id="WP_165113765.1">
    <property type="nucleotide sequence ID" value="NZ_JAALAA010000029.1"/>
</dbReference>
<comment type="subunit">
    <text evidence="3">Homodimer.</text>
</comment>
<protein>
    <recommendedName>
        <fullName evidence="3 4">Protein GrpE</fullName>
    </recommendedName>
    <alternativeName>
        <fullName evidence="3">HSP-70 cofactor</fullName>
    </alternativeName>
</protein>
<dbReference type="GO" id="GO:0000774">
    <property type="term" value="F:adenyl-nucleotide exchange factor activity"/>
    <property type="evidence" value="ECO:0007669"/>
    <property type="project" value="InterPro"/>
</dbReference>
<evidence type="ECO:0000256" key="3">
    <source>
        <dbReference type="HAMAP-Rule" id="MF_01151"/>
    </source>
</evidence>
<dbReference type="PRINTS" id="PR00773">
    <property type="entry name" value="GRPEPROTEIN"/>
</dbReference>
<dbReference type="PROSITE" id="PS01071">
    <property type="entry name" value="GRPE"/>
    <property type="match status" value="1"/>
</dbReference>
<feature type="region of interest" description="Disordered" evidence="7">
    <location>
        <begin position="1"/>
        <end position="81"/>
    </location>
</feature>
<gene>
    <name evidence="3 8" type="primary">grpE</name>
    <name evidence="8" type="ORF">G5C66_23635</name>
</gene>
<name>A0A6M1R6I0_9ACTN</name>
<dbReference type="Pfam" id="PF01025">
    <property type="entry name" value="GrpE"/>
    <property type="match status" value="1"/>
</dbReference>
<proteinExistence type="inferred from homology"/>
<dbReference type="HAMAP" id="MF_01151">
    <property type="entry name" value="GrpE"/>
    <property type="match status" value="1"/>
</dbReference>
<dbReference type="InterPro" id="IPR009012">
    <property type="entry name" value="GrpE_head"/>
</dbReference>
<dbReference type="Gene3D" id="2.30.22.10">
    <property type="entry name" value="Head domain of nucleotide exchange factor GrpE"/>
    <property type="match status" value="1"/>
</dbReference>
<dbReference type="GO" id="GO:0005737">
    <property type="term" value="C:cytoplasm"/>
    <property type="evidence" value="ECO:0007669"/>
    <property type="project" value="UniProtKB-SubCell"/>
</dbReference>
<comment type="caution">
    <text evidence="8">The sequence shown here is derived from an EMBL/GenBank/DDBJ whole genome shotgun (WGS) entry which is preliminary data.</text>
</comment>
<sequence length="235" mass="25412">MTKRRPGGAEEAVEETTSEAPPPETDPETEAVEESAEDAEVDAPEGDAADSDDSAEAGSDAEAGEAADDEAETEDEADLVIEDESEVDLMGDAADEVDKRVAELTTDLQRLQAEYVNYKKRVDRDRELVSQNATFKVLTPIVDVLDTIDRAREHGEVEGGFKAVADQLEKIVTNLGLKKFGEPGDVFDPNRHEALSHMGTDPEVEETSVKLVAKAGYMIGDRVVRAAQVLVVDPE</sequence>
<evidence type="ECO:0000256" key="7">
    <source>
        <dbReference type="SAM" id="MobiDB-lite"/>
    </source>
</evidence>
<reference evidence="8 9" key="1">
    <citation type="submission" date="2020-02" db="EMBL/GenBank/DDBJ databases">
        <title>Whole-genome analyses of novel actinobacteria.</title>
        <authorList>
            <person name="Sahin N."/>
        </authorList>
    </citation>
    <scope>NUCLEOTIDE SEQUENCE [LARGE SCALE GENOMIC DNA]</scope>
    <source>
        <strain evidence="8 9">KC13</strain>
    </source>
</reference>
<dbReference type="GO" id="GO:0042803">
    <property type="term" value="F:protein homodimerization activity"/>
    <property type="evidence" value="ECO:0007669"/>
    <property type="project" value="InterPro"/>
</dbReference>
<evidence type="ECO:0000256" key="1">
    <source>
        <dbReference type="ARBA" id="ARBA00009054"/>
    </source>
</evidence>
<dbReference type="GO" id="GO:0051087">
    <property type="term" value="F:protein-folding chaperone binding"/>
    <property type="evidence" value="ECO:0007669"/>
    <property type="project" value="InterPro"/>
</dbReference>
<keyword evidence="3 4" id="KW-0346">Stress response</keyword>
<evidence type="ECO:0000256" key="2">
    <source>
        <dbReference type="ARBA" id="ARBA00023186"/>
    </source>
</evidence>
<dbReference type="Proteomes" id="UP000483261">
    <property type="component" value="Unassembled WGS sequence"/>
</dbReference>
<feature type="compositionally biased region" description="Acidic residues" evidence="7">
    <location>
        <begin position="25"/>
        <end position="55"/>
    </location>
</feature>
<feature type="compositionally biased region" description="Acidic residues" evidence="7">
    <location>
        <begin position="62"/>
        <end position="81"/>
    </location>
</feature>
<keyword evidence="6" id="KW-0175">Coiled coil</keyword>
<organism evidence="8 9">
    <name type="scientific">Nocardioides turkmenicus</name>
    <dbReference type="NCBI Taxonomy" id="2711220"/>
    <lineage>
        <taxon>Bacteria</taxon>
        <taxon>Bacillati</taxon>
        <taxon>Actinomycetota</taxon>
        <taxon>Actinomycetes</taxon>
        <taxon>Propionibacteriales</taxon>
        <taxon>Nocardioidaceae</taxon>
        <taxon>Nocardioides</taxon>
    </lineage>
</organism>
<dbReference type="AlphaFoldDB" id="A0A6M1R6I0"/>
<evidence type="ECO:0000313" key="9">
    <source>
        <dbReference type="Proteomes" id="UP000483261"/>
    </source>
</evidence>
<dbReference type="InterPro" id="IPR013805">
    <property type="entry name" value="GrpE_CC"/>
</dbReference>
<dbReference type="SUPFAM" id="SSF51064">
    <property type="entry name" value="Head domain of nucleotide exchange factor GrpE"/>
    <property type="match status" value="1"/>
</dbReference>
<dbReference type="GO" id="GO:0051082">
    <property type="term" value="F:unfolded protein binding"/>
    <property type="evidence" value="ECO:0007669"/>
    <property type="project" value="TreeGrafter"/>
</dbReference>
<dbReference type="CDD" id="cd00446">
    <property type="entry name" value="GrpE"/>
    <property type="match status" value="1"/>
</dbReference>
<dbReference type="PANTHER" id="PTHR21237:SF23">
    <property type="entry name" value="GRPE PROTEIN HOMOLOG, MITOCHONDRIAL"/>
    <property type="match status" value="1"/>
</dbReference>
<dbReference type="Gene3D" id="3.90.20.20">
    <property type="match status" value="1"/>
</dbReference>
<evidence type="ECO:0000256" key="5">
    <source>
        <dbReference type="RuleBase" id="RU004478"/>
    </source>
</evidence>
<evidence type="ECO:0000313" key="8">
    <source>
        <dbReference type="EMBL" id="NGN95716.1"/>
    </source>
</evidence>
<feature type="coiled-coil region" evidence="6">
    <location>
        <begin position="94"/>
        <end position="128"/>
    </location>
</feature>
<evidence type="ECO:0000256" key="6">
    <source>
        <dbReference type="SAM" id="Coils"/>
    </source>
</evidence>
<dbReference type="EMBL" id="JAALAA010000029">
    <property type="protein sequence ID" value="NGN95716.1"/>
    <property type="molecule type" value="Genomic_DNA"/>
</dbReference>
<accession>A0A6M1R6I0</accession>
<comment type="function">
    <text evidence="3 4">Participates actively in the response to hyperosmotic and heat shock by preventing the aggregation of stress-denatured proteins, in association with DnaK and GrpE. It is the nucleotide exchange factor for DnaK and may function as a thermosensor. Unfolded proteins bind initially to DnaJ; upon interaction with the DnaJ-bound protein, DnaK hydrolyzes its bound ATP, resulting in the formation of a stable complex. GrpE releases ADP from DnaK; ATP binding to DnaK triggers the release of the substrate protein, thus completing the reaction cycle. Several rounds of ATP-dependent interactions between DnaJ, DnaK and GrpE are required for fully efficient folding.</text>
</comment>
<dbReference type="PANTHER" id="PTHR21237">
    <property type="entry name" value="GRPE PROTEIN"/>
    <property type="match status" value="1"/>
</dbReference>
<keyword evidence="3" id="KW-0963">Cytoplasm</keyword>
<comment type="similarity">
    <text evidence="1 3 5">Belongs to the GrpE family.</text>
</comment>
<evidence type="ECO:0000256" key="4">
    <source>
        <dbReference type="RuleBase" id="RU000639"/>
    </source>
</evidence>
<keyword evidence="9" id="KW-1185">Reference proteome</keyword>